<keyword evidence="8" id="KW-1185">Reference proteome</keyword>
<evidence type="ECO:0000256" key="5">
    <source>
        <dbReference type="RuleBase" id="RU004182"/>
    </source>
</evidence>
<dbReference type="InterPro" id="IPR006050">
    <property type="entry name" value="DNA_photolyase_N"/>
</dbReference>
<protein>
    <submittedName>
        <fullName evidence="7">Deoxyribodipyrimidine photo-lyase</fullName>
        <ecNumber evidence="7">4.1.99.3</ecNumber>
    </submittedName>
</protein>
<dbReference type="PRINTS" id="PR00147">
    <property type="entry name" value="DNAPHOTLYASE"/>
</dbReference>
<dbReference type="PANTHER" id="PTHR11455:SF9">
    <property type="entry name" value="CRYPTOCHROME CIRCADIAN CLOCK 5 ISOFORM X1"/>
    <property type="match status" value="1"/>
</dbReference>
<dbReference type="PANTHER" id="PTHR11455">
    <property type="entry name" value="CRYPTOCHROME"/>
    <property type="match status" value="1"/>
</dbReference>
<dbReference type="InterPro" id="IPR002081">
    <property type="entry name" value="Cryptochrome/DNA_photolyase_1"/>
</dbReference>
<dbReference type="Pfam" id="PF00875">
    <property type="entry name" value="DNA_photolyase"/>
    <property type="match status" value="1"/>
</dbReference>
<keyword evidence="2 5" id="KW-0285">Flavoprotein</keyword>
<dbReference type="InterPro" id="IPR005101">
    <property type="entry name" value="Cryptochr/Photolyase_FAD-bd"/>
</dbReference>
<dbReference type="SUPFAM" id="SSF52425">
    <property type="entry name" value="Cryptochrome/photolyase, N-terminal domain"/>
    <property type="match status" value="1"/>
</dbReference>
<dbReference type="EMBL" id="JBHEZX010000020">
    <property type="protein sequence ID" value="MFC1413993.1"/>
    <property type="molecule type" value="Genomic_DNA"/>
</dbReference>
<accession>A0ABV6VJX6</accession>
<keyword evidence="7" id="KW-0456">Lyase</keyword>
<dbReference type="Gene3D" id="1.10.579.10">
    <property type="entry name" value="DNA Cyclobutane Dipyrimidine Photolyase, subunit A, domain 3"/>
    <property type="match status" value="1"/>
</dbReference>
<evidence type="ECO:0000256" key="1">
    <source>
        <dbReference type="ARBA" id="ARBA00001974"/>
    </source>
</evidence>
<dbReference type="EC" id="4.1.99.3" evidence="7"/>
<dbReference type="InterPro" id="IPR036134">
    <property type="entry name" value="Crypto/Photolyase_FAD-like_sf"/>
</dbReference>
<name>A0ABV6VJX6_9ACTN</name>
<dbReference type="GO" id="GO:0003904">
    <property type="term" value="F:deoxyribodipyrimidine photo-lyase activity"/>
    <property type="evidence" value="ECO:0007669"/>
    <property type="project" value="UniProtKB-EC"/>
</dbReference>
<dbReference type="InterPro" id="IPR036155">
    <property type="entry name" value="Crypto/Photolyase_N_sf"/>
</dbReference>
<evidence type="ECO:0000313" key="8">
    <source>
        <dbReference type="Proteomes" id="UP001592582"/>
    </source>
</evidence>
<evidence type="ECO:0000313" key="7">
    <source>
        <dbReference type="EMBL" id="MFC1413993.1"/>
    </source>
</evidence>
<comment type="similarity">
    <text evidence="5">Belongs to the DNA photolyase family.</text>
</comment>
<keyword evidence="4 5" id="KW-0157">Chromophore</keyword>
<sequence length="455" mass="50038">MPEGIAIALLTCDLRMHDSPVLHAAAAHPGTLPVFVLDEAIHGGGLAPPNRSAFLADCLDDLDASLRARGSRLVVLRGDTATETARLAHRTGAAKVHVAAAVSGFGQRREAALRDALGERLTVHEAVATTVAPGEVLPAGKDHYAVYGAYFRQWALVPRREPFPAPSRLNTPEQLGGLALDEVRRQLTAHGAAAPELAPGGETHGRRRLWSWTDTGLDGYAEGQDDLAGDRTSRLSPYLHFGCVSATELAQIATSAQSPGSEPFLRQLAWRDFHHQLLAARPDAGVNDYRSRGDHWRHDEAELEAWRQGRTGYPIVDAGMRQLLREGWMHNRARMFTASFLTKTLYQDWRAGAAHFNQHLLDADVANNQLNWQWVAGTGTDTRPNRVLNPLRQAQRFDADGSYVRRWVPELASVNGSAVHRPWQLPAAVRAKLDYPEPMVDLNDGLARFRLARGL</sequence>
<dbReference type="Gene3D" id="1.25.40.80">
    <property type="match status" value="1"/>
</dbReference>
<evidence type="ECO:0000259" key="6">
    <source>
        <dbReference type="PROSITE" id="PS51645"/>
    </source>
</evidence>
<reference evidence="7 8" key="1">
    <citation type="submission" date="2024-09" db="EMBL/GenBank/DDBJ databases">
        <authorList>
            <person name="Lee S.D."/>
        </authorList>
    </citation>
    <scope>NUCLEOTIDE SEQUENCE [LARGE SCALE GENOMIC DNA]</scope>
    <source>
        <strain evidence="7 8">N1-1</strain>
    </source>
</reference>
<comment type="cofactor">
    <cofactor evidence="1">
        <name>FAD</name>
        <dbReference type="ChEBI" id="CHEBI:57692"/>
    </cofactor>
</comment>
<dbReference type="InterPro" id="IPR014729">
    <property type="entry name" value="Rossmann-like_a/b/a_fold"/>
</dbReference>
<keyword evidence="3 5" id="KW-0274">FAD</keyword>
<evidence type="ECO:0000256" key="3">
    <source>
        <dbReference type="ARBA" id="ARBA00022827"/>
    </source>
</evidence>
<dbReference type="SUPFAM" id="SSF48173">
    <property type="entry name" value="Cryptochrome/photolyase FAD-binding domain"/>
    <property type="match status" value="1"/>
</dbReference>
<evidence type="ECO:0000256" key="4">
    <source>
        <dbReference type="ARBA" id="ARBA00022991"/>
    </source>
</evidence>
<dbReference type="RefSeq" id="WP_380516784.1">
    <property type="nucleotide sequence ID" value="NZ_JBHEZX010000020.1"/>
</dbReference>
<dbReference type="Proteomes" id="UP001592582">
    <property type="component" value="Unassembled WGS sequence"/>
</dbReference>
<dbReference type="Gene3D" id="3.40.50.620">
    <property type="entry name" value="HUPs"/>
    <property type="match status" value="1"/>
</dbReference>
<dbReference type="InterPro" id="IPR018394">
    <property type="entry name" value="DNA_photolyase_1_CS_C"/>
</dbReference>
<dbReference type="PROSITE" id="PS00394">
    <property type="entry name" value="DNA_PHOTOLYASES_1_1"/>
    <property type="match status" value="1"/>
</dbReference>
<evidence type="ECO:0000256" key="2">
    <source>
        <dbReference type="ARBA" id="ARBA00022630"/>
    </source>
</evidence>
<dbReference type="Pfam" id="PF03441">
    <property type="entry name" value="FAD_binding_7"/>
    <property type="match status" value="1"/>
</dbReference>
<feature type="domain" description="Photolyase/cryptochrome alpha/beta" evidence="6">
    <location>
        <begin position="4"/>
        <end position="131"/>
    </location>
</feature>
<proteinExistence type="inferred from homology"/>
<organism evidence="7 8">
    <name type="scientific">Streptacidiphilus alkalitolerans</name>
    <dbReference type="NCBI Taxonomy" id="3342712"/>
    <lineage>
        <taxon>Bacteria</taxon>
        <taxon>Bacillati</taxon>
        <taxon>Actinomycetota</taxon>
        <taxon>Actinomycetes</taxon>
        <taxon>Kitasatosporales</taxon>
        <taxon>Streptomycetaceae</taxon>
        <taxon>Streptacidiphilus</taxon>
    </lineage>
</organism>
<comment type="caution">
    <text evidence="7">The sequence shown here is derived from an EMBL/GenBank/DDBJ whole genome shotgun (WGS) entry which is preliminary data.</text>
</comment>
<dbReference type="PROSITE" id="PS51645">
    <property type="entry name" value="PHR_CRY_ALPHA_BETA"/>
    <property type="match status" value="1"/>
</dbReference>
<gene>
    <name evidence="7" type="ORF">ACEZDG_32505</name>
</gene>